<dbReference type="AlphaFoldDB" id="A0A9P3H3H0"/>
<keyword evidence="2" id="KW-0732">Signal</keyword>
<proteinExistence type="predicted"/>
<evidence type="ECO:0000256" key="1">
    <source>
        <dbReference type="ARBA" id="ARBA00016056"/>
    </source>
</evidence>
<comment type="caution">
    <text evidence="4">The sequence shown here is derived from an EMBL/GenBank/DDBJ whole genome shotgun (WGS) entry which is preliminary data.</text>
</comment>
<keyword evidence="5" id="KW-1185">Reference proteome</keyword>
<dbReference type="InterPro" id="IPR003172">
    <property type="entry name" value="ML_dom"/>
</dbReference>
<evidence type="ECO:0000259" key="3">
    <source>
        <dbReference type="SMART" id="SM00737"/>
    </source>
</evidence>
<protein>
    <recommendedName>
        <fullName evidence="1">Phosphatidylglycerol/phosphatidylinositol transfer protein</fullName>
    </recommendedName>
</protein>
<sequence>MKFIAAIAALACAAIVQAQTTMPPITNCATGATDLTINSFTLAPYPLCVNQNVCATGTGQLSTPVIEGAQLSIIGRYLNKIVYTDSEDLCSLLAAQGFTCPIPVTMTSITACVLVKPTAPVGIPVDLQVQATNGNGHVLFCQASNGVYAANCPS</sequence>
<evidence type="ECO:0000313" key="5">
    <source>
        <dbReference type="Proteomes" id="UP000827284"/>
    </source>
</evidence>
<dbReference type="SMART" id="SM00737">
    <property type="entry name" value="ML"/>
    <property type="match status" value="1"/>
</dbReference>
<dbReference type="InterPro" id="IPR014756">
    <property type="entry name" value="Ig_E-set"/>
</dbReference>
<dbReference type="OrthoDB" id="2405630at2759"/>
<reference evidence="4" key="1">
    <citation type="submission" date="2021-11" db="EMBL/GenBank/DDBJ databases">
        <authorList>
            <person name="Herlambang A."/>
            <person name="Guo Y."/>
            <person name="Takashima Y."/>
            <person name="Nishizawa T."/>
        </authorList>
    </citation>
    <scope>NUCLEOTIDE SEQUENCE</scope>
    <source>
        <strain evidence="4">E1425</strain>
    </source>
</reference>
<dbReference type="EMBL" id="BQFW01000002">
    <property type="protein sequence ID" value="GJJ69032.1"/>
    <property type="molecule type" value="Genomic_DNA"/>
</dbReference>
<gene>
    <name evidence="4" type="ORF">EMPS_01378</name>
</gene>
<dbReference type="Pfam" id="PF02221">
    <property type="entry name" value="E1_DerP2_DerF2"/>
    <property type="match status" value="1"/>
</dbReference>
<organism evidence="4 5">
    <name type="scientific">Entomortierella parvispora</name>
    <dbReference type="NCBI Taxonomy" id="205924"/>
    <lineage>
        <taxon>Eukaryota</taxon>
        <taxon>Fungi</taxon>
        <taxon>Fungi incertae sedis</taxon>
        <taxon>Mucoromycota</taxon>
        <taxon>Mortierellomycotina</taxon>
        <taxon>Mortierellomycetes</taxon>
        <taxon>Mortierellales</taxon>
        <taxon>Mortierellaceae</taxon>
        <taxon>Entomortierella</taxon>
    </lineage>
</organism>
<evidence type="ECO:0000313" key="4">
    <source>
        <dbReference type="EMBL" id="GJJ69032.1"/>
    </source>
</evidence>
<feature type="signal peptide" evidence="2">
    <location>
        <begin position="1"/>
        <end position="18"/>
    </location>
</feature>
<accession>A0A9P3H3H0</accession>
<feature type="chain" id="PRO_5040373438" description="Phosphatidylglycerol/phosphatidylinositol transfer protein" evidence="2">
    <location>
        <begin position="19"/>
        <end position="154"/>
    </location>
</feature>
<evidence type="ECO:0000256" key="2">
    <source>
        <dbReference type="SAM" id="SignalP"/>
    </source>
</evidence>
<reference evidence="4" key="2">
    <citation type="journal article" date="2022" name="Microbiol. Resour. Announc.">
        <title>Whole-Genome Sequence of Entomortierella parvispora E1425, a Mucoromycotan Fungus Associated with Burkholderiaceae-Related Endosymbiotic Bacteria.</title>
        <authorList>
            <person name="Herlambang A."/>
            <person name="Guo Y."/>
            <person name="Takashima Y."/>
            <person name="Narisawa K."/>
            <person name="Ohta H."/>
            <person name="Nishizawa T."/>
        </authorList>
    </citation>
    <scope>NUCLEOTIDE SEQUENCE</scope>
    <source>
        <strain evidence="4">E1425</strain>
    </source>
</reference>
<dbReference type="Proteomes" id="UP000827284">
    <property type="component" value="Unassembled WGS sequence"/>
</dbReference>
<name>A0A9P3H3H0_9FUNG</name>
<feature type="domain" description="MD-2-related lipid-recognition" evidence="3">
    <location>
        <begin position="25"/>
        <end position="146"/>
    </location>
</feature>
<dbReference type="SUPFAM" id="SSF81296">
    <property type="entry name" value="E set domains"/>
    <property type="match status" value="1"/>
</dbReference>